<evidence type="ECO:0000256" key="2">
    <source>
        <dbReference type="ARBA" id="ARBA00005837"/>
    </source>
</evidence>
<evidence type="ECO:0000259" key="9">
    <source>
        <dbReference type="Pfam" id="PF03872"/>
    </source>
</evidence>
<dbReference type="InterPro" id="IPR005573">
    <property type="entry name" value="Anti-sigma_E_RseA_C"/>
</dbReference>
<comment type="subunit">
    <text evidence="7">Interacts 1:1 with ECF RNA polymerase sigma-E (RpoE); this inhibits the interaction of sigma-E with the RNA polymerase catalytic core and leads to a decreased expression of sigma-E-regulated genes. Interacts with RseB.</text>
</comment>
<dbReference type="Pfam" id="PF03872">
    <property type="entry name" value="RseA_N"/>
    <property type="match status" value="1"/>
</dbReference>
<reference evidence="11" key="1">
    <citation type="submission" date="2023-12" db="EMBL/GenBank/DDBJ databases">
        <title>Mannheima indologenes sp. nov. proposed for Clade V organisms of Mannheimia.</title>
        <authorList>
            <person name="Christensen H."/>
        </authorList>
    </citation>
    <scope>NUCLEOTIDE SEQUENCE</scope>
    <source>
        <strain evidence="11">M14.4</strain>
    </source>
</reference>
<accession>A0ABU7ZF68</accession>
<dbReference type="PANTHER" id="PTHR38104:SF1">
    <property type="entry name" value="ANTI-SIGMA-E FACTOR RSEA"/>
    <property type="match status" value="1"/>
</dbReference>
<evidence type="ECO:0000256" key="7">
    <source>
        <dbReference type="PIRNR" id="PIRNR016938"/>
    </source>
</evidence>
<dbReference type="InterPro" id="IPR005572">
    <property type="entry name" value="Anti-sigma_E_RseA_N"/>
</dbReference>
<feature type="domain" description="Anti sigma-E protein RseA C-terminal" evidence="10">
    <location>
        <begin position="125"/>
        <end position="174"/>
    </location>
</feature>
<evidence type="ECO:0000259" key="10">
    <source>
        <dbReference type="Pfam" id="PF03873"/>
    </source>
</evidence>
<evidence type="ECO:0000256" key="1">
    <source>
        <dbReference type="ARBA" id="ARBA00004162"/>
    </source>
</evidence>
<evidence type="ECO:0000256" key="5">
    <source>
        <dbReference type="ARBA" id="ARBA00022989"/>
    </source>
</evidence>
<dbReference type="EMBL" id="JBAJJM010000007">
    <property type="protein sequence ID" value="MEG9475906.1"/>
    <property type="molecule type" value="Genomic_DNA"/>
</dbReference>
<evidence type="ECO:0000256" key="6">
    <source>
        <dbReference type="ARBA" id="ARBA00023136"/>
    </source>
</evidence>
<feature type="compositionally biased region" description="Polar residues" evidence="8">
    <location>
        <begin position="192"/>
        <end position="203"/>
    </location>
</feature>
<dbReference type="PIRSF" id="PIRSF016938">
    <property type="entry name" value="RseA"/>
    <property type="match status" value="1"/>
</dbReference>
<organism evidence="11 12">
    <name type="scientific">Mannheimia indoligenes</name>
    <dbReference type="NCBI Taxonomy" id="3103145"/>
    <lineage>
        <taxon>Bacteria</taxon>
        <taxon>Pseudomonadati</taxon>
        <taxon>Pseudomonadota</taxon>
        <taxon>Gammaproteobacteria</taxon>
        <taxon>Pasteurellales</taxon>
        <taxon>Pasteurellaceae</taxon>
        <taxon>Mannheimia</taxon>
    </lineage>
</organism>
<keyword evidence="7" id="KW-0997">Cell inner membrane</keyword>
<dbReference type="Gene3D" id="1.10.10.880">
    <property type="entry name" value="Anti sigma-E protein RseA, N-terminal domain"/>
    <property type="match status" value="1"/>
</dbReference>
<comment type="caution">
    <text evidence="11">The sequence shown here is derived from an EMBL/GenBank/DDBJ whole genome shotgun (WGS) entry which is preliminary data.</text>
</comment>
<comment type="function">
    <text evidence="7">An anti-sigma factor for extracytoplasmic function (ECF) sigma factor sigma-E (RpoE). ECF sigma factors are held in an inactive form by an anti-sigma factor until released by regulated intramembrane proteolysis (RIP). RIP occurs when an extracytoplasmic signal triggers a concerted proteolytic cascade to transmit information and elicit cellular responses. The membrane-spanning regulatory substrate protein is first cut periplasmically (site-1 protease, S1P, DegS), then within the membrane itself (site-2 protease, S2P, RseP), while cytoplasmic proteases finish degrading the anti-sigma factor, liberating sigma-E.</text>
</comment>
<evidence type="ECO:0000313" key="11">
    <source>
        <dbReference type="EMBL" id="MEG9475906.1"/>
    </source>
</evidence>
<dbReference type="InterPro" id="IPR052383">
    <property type="entry name" value="Anti-sigma-E_RseA-like"/>
</dbReference>
<keyword evidence="5" id="KW-1133">Transmembrane helix</keyword>
<keyword evidence="3 7" id="KW-1003">Cell membrane</keyword>
<comment type="subcellular location">
    <subcellularLocation>
        <location evidence="7">Cell inner membrane</location>
    </subcellularLocation>
    <subcellularLocation>
        <location evidence="1">Cell membrane</location>
        <topology evidence="1">Single-pass membrane protein</topology>
    </subcellularLocation>
</comment>
<protein>
    <recommendedName>
        <fullName evidence="7">Anti-sigma-E factor RseA</fullName>
    </recommendedName>
    <alternativeName>
        <fullName evidence="7">Regulator of SigE</fullName>
    </alternativeName>
    <alternativeName>
        <fullName evidence="7">Sigma-E anti-sigma factor RseA</fullName>
    </alternativeName>
    <alternativeName>
        <fullName evidence="7">Sigma-E factor negative regulatory protein</fullName>
    </alternativeName>
</protein>
<evidence type="ECO:0000256" key="3">
    <source>
        <dbReference type="ARBA" id="ARBA00022475"/>
    </source>
</evidence>
<keyword evidence="6 7" id="KW-0472">Membrane</keyword>
<comment type="similarity">
    <text evidence="2 7">Belongs to the RseA family.</text>
</comment>
<evidence type="ECO:0000256" key="8">
    <source>
        <dbReference type="SAM" id="MobiDB-lite"/>
    </source>
</evidence>
<proteinExistence type="inferred from homology"/>
<keyword evidence="12" id="KW-1185">Reference proteome</keyword>
<evidence type="ECO:0000313" key="12">
    <source>
        <dbReference type="Proteomes" id="UP001432017"/>
    </source>
</evidence>
<keyword evidence="4" id="KW-0812">Transmembrane</keyword>
<dbReference type="CDD" id="cd16328">
    <property type="entry name" value="RseA_N"/>
    <property type="match status" value="1"/>
</dbReference>
<dbReference type="Pfam" id="PF03873">
    <property type="entry name" value="RseA_C"/>
    <property type="match status" value="1"/>
</dbReference>
<feature type="region of interest" description="Disordered" evidence="8">
    <location>
        <begin position="175"/>
        <end position="203"/>
    </location>
</feature>
<dbReference type="InterPro" id="IPR026279">
    <property type="entry name" value="RseA"/>
</dbReference>
<dbReference type="PANTHER" id="PTHR38104">
    <property type="match status" value="1"/>
</dbReference>
<dbReference type="SUPFAM" id="SSF89069">
    <property type="entry name" value="N-terminal, cytoplasmic domain of anti-sigmaE factor RseA"/>
    <property type="match status" value="1"/>
</dbReference>
<name>A0ABU7ZF68_9PAST</name>
<dbReference type="Proteomes" id="UP001432017">
    <property type="component" value="Unassembled WGS sequence"/>
</dbReference>
<dbReference type="RefSeq" id="WP_334254134.1">
    <property type="nucleotide sequence ID" value="NZ_JBAJJM010000007.1"/>
</dbReference>
<feature type="domain" description="Anti sigma-E protein RseA N-terminal" evidence="9">
    <location>
        <begin position="7"/>
        <end position="78"/>
    </location>
</feature>
<dbReference type="InterPro" id="IPR036147">
    <property type="entry name" value="Anti-sigma_E_RseA_N_sf"/>
</dbReference>
<evidence type="ECO:0000256" key="4">
    <source>
        <dbReference type="ARBA" id="ARBA00022692"/>
    </source>
</evidence>
<gene>
    <name evidence="11" type="ORF">V6W77_06420</name>
</gene>
<sequence length="203" mass="22785">MQQRITQHEYLSAYMDGQDVDKEFVETLTNSPELQQKWASYHTIRNVMQGDEIILGADFSAEMEALLENEEIESQANVEKPKGLLLKLKRWGTPLLQAGVAASVCLVAVFGVNSFNANNEVAQTQPVLQTLPFSNSVEAVSYNAPAKDQPTAEQLELQQRKINALLENHELQRRTNTVQGVTLSEEEKQKAKTSSNQVEQQNR</sequence>